<evidence type="ECO:0000256" key="10">
    <source>
        <dbReference type="ARBA" id="ARBA00040104"/>
    </source>
</evidence>
<comment type="subcellular location">
    <subcellularLocation>
        <location evidence="2">Cytoplasm</location>
    </subcellularLocation>
</comment>
<evidence type="ECO:0000313" key="19">
    <source>
        <dbReference type="Proteomes" id="UP001497497"/>
    </source>
</evidence>
<accession>A0AAV2GYX4</accession>
<dbReference type="GO" id="GO:0046872">
    <property type="term" value="F:metal ion binding"/>
    <property type="evidence" value="ECO:0007669"/>
    <property type="project" value="InterPro"/>
</dbReference>
<dbReference type="GO" id="GO:0006753">
    <property type="term" value="P:nucleoside phosphate metabolic process"/>
    <property type="evidence" value="ECO:0007669"/>
    <property type="project" value="TreeGrafter"/>
</dbReference>
<comment type="function">
    <text evidence="12">Hydrolyzes UDP-glucose to glucose 1-phosphate and UMP and ADP-ribose to ribose 5-phosphate and AMP. The physiological substrate is probably UDP-glucose. Poor activity on other substrates such as ADP-glucose, CDP-glucose, GDP-glucose and GDP-mannose.</text>
</comment>
<dbReference type="EC" id="3.6.1.45" evidence="13"/>
<feature type="domain" description="Nudix hydrolase" evidence="17">
    <location>
        <begin position="40"/>
        <end position="200"/>
    </location>
</feature>
<keyword evidence="6" id="KW-0378">Hydrolase</keyword>
<comment type="similarity">
    <text evidence="3 16">Belongs to the universal ribosomal protein uL11 family.</text>
</comment>
<evidence type="ECO:0000256" key="15">
    <source>
        <dbReference type="ARBA" id="ARBA00080475"/>
    </source>
</evidence>
<comment type="cofactor">
    <cofactor evidence="1">
        <name>Mg(2+)</name>
        <dbReference type="ChEBI" id="CHEBI:18420"/>
    </cofactor>
</comment>
<dbReference type="InterPro" id="IPR036769">
    <property type="entry name" value="Ribosomal_uL11_C_sf"/>
</dbReference>
<dbReference type="GO" id="GO:0005737">
    <property type="term" value="C:cytoplasm"/>
    <property type="evidence" value="ECO:0007669"/>
    <property type="project" value="UniProtKB-SubCell"/>
</dbReference>
<organism evidence="18 19">
    <name type="scientific">Lymnaea stagnalis</name>
    <name type="common">Great pond snail</name>
    <name type="synonym">Helix stagnalis</name>
    <dbReference type="NCBI Taxonomy" id="6523"/>
    <lineage>
        <taxon>Eukaryota</taxon>
        <taxon>Metazoa</taxon>
        <taxon>Spiralia</taxon>
        <taxon>Lophotrochozoa</taxon>
        <taxon>Mollusca</taxon>
        <taxon>Gastropoda</taxon>
        <taxon>Heterobranchia</taxon>
        <taxon>Euthyneura</taxon>
        <taxon>Panpulmonata</taxon>
        <taxon>Hygrophila</taxon>
        <taxon>Lymnaeoidea</taxon>
        <taxon>Lymnaeidae</taxon>
        <taxon>Lymnaea</taxon>
    </lineage>
</organism>
<comment type="caution">
    <text evidence="18">The sequence shown here is derived from an EMBL/GenBank/DDBJ whole genome shotgun (WGS) entry which is preliminary data.</text>
</comment>
<reference evidence="18 19" key="1">
    <citation type="submission" date="2024-04" db="EMBL/GenBank/DDBJ databases">
        <authorList>
            <consortium name="Genoscope - CEA"/>
            <person name="William W."/>
        </authorList>
    </citation>
    <scope>NUCLEOTIDE SEQUENCE [LARGE SCALE GENOMIC DNA]</scope>
</reference>
<dbReference type="Gene3D" id="1.10.10.250">
    <property type="entry name" value="Ribosomal protein L11, C-terminal domain"/>
    <property type="match status" value="1"/>
</dbReference>
<evidence type="ECO:0000256" key="16">
    <source>
        <dbReference type="RuleBase" id="RU003978"/>
    </source>
</evidence>
<dbReference type="PROSITE" id="PS51462">
    <property type="entry name" value="NUDIX"/>
    <property type="match status" value="1"/>
</dbReference>
<dbReference type="CDD" id="cd18887">
    <property type="entry name" value="NUDIX_UGPPase_Nudt14"/>
    <property type="match status" value="1"/>
</dbReference>
<gene>
    <name evidence="18" type="ORF">GSLYS_00000378001</name>
</gene>
<dbReference type="GO" id="GO:0006412">
    <property type="term" value="P:translation"/>
    <property type="evidence" value="ECO:0007669"/>
    <property type="project" value="InterPro"/>
</dbReference>
<dbReference type="InterPro" id="IPR015797">
    <property type="entry name" value="NUDIX_hydrolase-like_dom_sf"/>
</dbReference>
<dbReference type="PANTHER" id="PTHR11839:SF15">
    <property type="entry name" value="URIDINE DIPHOSPHATE GLUCOSE PYROPHOSPHATASE NUDT14"/>
    <property type="match status" value="1"/>
</dbReference>
<evidence type="ECO:0000256" key="8">
    <source>
        <dbReference type="ARBA" id="ARBA00022980"/>
    </source>
</evidence>
<dbReference type="CDD" id="cd00349">
    <property type="entry name" value="Ribosomal_L11"/>
    <property type="match status" value="1"/>
</dbReference>
<dbReference type="GO" id="GO:1990904">
    <property type="term" value="C:ribonucleoprotein complex"/>
    <property type="evidence" value="ECO:0007669"/>
    <property type="project" value="UniProtKB-KW"/>
</dbReference>
<evidence type="ECO:0000256" key="9">
    <source>
        <dbReference type="ARBA" id="ARBA00023274"/>
    </source>
</evidence>
<dbReference type="SUPFAM" id="SSF46906">
    <property type="entry name" value="Ribosomal protein L11, C-terminal domain"/>
    <property type="match status" value="1"/>
</dbReference>
<keyword evidence="19" id="KW-1185">Reference proteome</keyword>
<evidence type="ECO:0000256" key="12">
    <source>
        <dbReference type="ARBA" id="ARBA00054674"/>
    </source>
</evidence>
<dbReference type="InterPro" id="IPR000911">
    <property type="entry name" value="Ribosomal_uL11"/>
</dbReference>
<protein>
    <recommendedName>
        <fullName evidence="10">Large ribosomal subunit protein uL11m</fullName>
        <ecNumber evidence="13">3.6.1.45</ecNumber>
    </recommendedName>
    <alternativeName>
        <fullName evidence="15">Nucleoside diphosphate-linked moiety X motif 14</fullName>
    </alternativeName>
    <alternativeName>
        <fullName evidence="14">Uridine diphosphate glucose pyrophosphatase NUDT14</fullName>
    </alternativeName>
</protein>
<dbReference type="InterPro" id="IPR020783">
    <property type="entry name" value="Ribosomal_uL11_C"/>
</dbReference>
<dbReference type="Pfam" id="PF03946">
    <property type="entry name" value="Ribosomal_L11_N"/>
    <property type="match status" value="1"/>
</dbReference>
<evidence type="ECO:0000256" key="1">
    <source>
        <dbReference type="ARBA" id="ARBA00001946"/>
    </source>
</evidence>
<dbReference type="AlphaFoldDB" id="A0AAV2GYX4"/>
<name>A0AAV2GYX4_LYMST</name>
<dbReference type="NCBIfam" id="TIGR00052">
    <property type="entry name" value="nudix-type nucleoside diphosphatase, YffH/AdpP family"/>
    <property type="match status" value="1"/>
</dbReference>
<dbReference type="SUPFAM" id="SSF55811">
    <property type="entry name" value="Nudix"/>
    <property type="match status" value="1"/>
</dbReference>
<evidence type="ECO:0000256" key="5">
    <source>
        <dbReference type="ARBA" id="ARBA00022490"/>
    </source>
</evidence>
<proteinExistence type="inferred from homology"/>
<dbReference type="InterPro" id="IPR020784">
    <property type="entry name" value="Ribosomal_uL11_N"/>
</dbReference>
<dbReference type="GO" id="GO:0019693">
    <property type="term" value="P:ribose phosphate metabolic process"/>
    <property type="evidence" value="ECO:0007669"/>
    <property type="project" value="TreeGrafter"/>
</dbReference>
<dbReference type="GO" id="GO:0008768">
    <property type="term" value="F:UDP-sugar diphosphatase activity"/>
    <property type="evidence" value="ECO:0007669"/>
    <property type="project" value="UniProtKB-EC"/>
</dbReference>
<keyword evidence="7" id="KW-0460">Magnesium</keyword>
<evidence type="ECO:0000256" key="11">
    <source>
        <dbReference type="ARBA" id="ARBA00051086"/>
    </source>
</evidence>
<dbReference type="FunFam" id="1.10.10.250:FF:000003">
    <property type="entry name" value="Mitochondrial ribosomal protein L11"/>
    <property type="match status" value="1"/>
</dbReference>
<dbReference type="InterPro" id="IPR000086">
    <property type="entry name" value="NUDIX_hydrolase_dom"/>
</dbReference>
<comment type="catalytic activity">
    <reaction evidence="11">
        <text>UDP-sugar + H2O = UMP + alpha-D-aldose 1-phosphate.</text>
        <dbReference type="EC" id="3.6.1.45"/>
    </reaction>
</comment>
<sequence>MIMENISDVTVGPCENSKYIVPKRIHYTQNGAAKIWDVMRVHDGVAILLFNSSRNVFVFVRQFRPAIYINVVKTEINNGIETVDTSKYPGTLGLTIELCAGIVDKDKPVPYIAKAEVLEECGYDVPLENIKKITTCRNGVGTSGATIHLYYAEITDSMKVGPGGGIATEGEMIDIIEMTPEEMQIQIAPFCKDFNEKTAHIKPGIKIQTEVSVNPDRSYNIKLLTPPTQYFLMQAAGCQKGSSKPGTKVSGIITLKHIYEIAKVKSQDPSFACMSLEQVCKSMIGSAHFIGIKVVKGPLEVEELRQFLVQRAEELALEEKELEELRVSKMLRL</sequence>
<evidence type="ECO:0000259" key="17">
    <source>
        <dbReference type="PROSITE" id="PS51462"/>
    </source>
</evidence>
<dbReference type="SUPFAM" id="SSF54747">
    <property type="entry name" value="Ribosomal L11/L12e N-terminal domain"/>
    <property type="match status" value="1"/>
</dbReference>
<dbReference type="HAMAP" id="MF_00736">
    <property type="entry name" value="Ribosomal_uL11"/>
    <property type="match status" value="1"/>
</dbReference>
<evidence type="ECO:0000256" key="6">
    <source>
        <dbReference type="ARBA" id="ARBA00022801"/>
    </source>
</evidence>
<evidence type="ECO:0000256" key="13">
    <source>
        <dbReference type="ARBA" id="ARBA00066480"/>
    </source>
</evidence>
<dbReference type="Proteomes" id="UP001497497">
    <property type="component" value="Unassembled WGS sequence"/>
</dbReference>
<keyword evidence="9 16" id="KW-0687">Ribonucleoprotein</keyword>
<dbReference type="GO" id="GO:0003735">
    <property type="term" value="F:structural constituent of ribosome"/>
    <property type="evidence" value="ECO:0007669"/>
    <property type="project" value="InterPro"/>
</dbReference>
<dbReference type="SMART" id="SM00649">
    <property type="entry name" value="RL11"/>
    <property type="match status" value="1"/>
</dbReference>
<evidence type="ECO:0000256" key="4">
    <source>
        <dbReference type="ARBA" id="ARBA00011738"/>
    </source>
</evidence>
<dbReference type="PANTHER" id="PTHR11839">
    <property type="entry name" value="UDP/ADP-SUGAR PYROPHOSPHATASE"/>
    <property type="match status" value="1"/>
</dbReference>
<dbReference type="Gene3D" id="3.90.79.10">
    <property type="entry name" value="Nucleoside Triphosphate Pyrophosphohydrolase"/>
    <property type="match status" value="1"/>
</dbReference>
<comment type="subunit">
    <text evidence="4">Homodimer.</text>
</comment>
<dbReference type="FunFam" id="3.90.79.10:FF:000035">
    <property type="entry name" value="Uridine diphosphate glucose pyrophosphatase"/>
    <property type="match status" value="1"/>
</dbReference>
<evidence type="ECO:0000256" key="3">
    <source>
        <dbReference type="ARBA" id="ARBA00010537"/>
    </source>
</evidence>
<dbReference type="InterPro" id="IPR036796">
    <property type="entry name" value="Ribosomal_uL11_N_sf"/>
</dbReference>
<evidence type="ECO:0000256" key="7">
    <source>
        <dbReference type="ARBA" id="ARBA00022842"/>
    </source>
</evidence>
<evidence type="ECO:0000256" key="2">
    <source>
        <dbReference type="ARBA" id="ARBA00004496"/>
    </source>
</evidence>
<keyword evidence="5" id="KW-0963">Cytoplasm</keyword>
<evidence type="ECO:0000313" key="18">
    <source>
        <dbReference type="EMBL" id="CAL1526201.1"/>
    </source>
</evidence>
<dbReference type="Pfam" id="PF00298">
    <property type="entry name" value="Ribosomal_L11"/>
    <property type="match status" value="1"/>
</dbReference>
<keyword evidence="8 16" id="KW-0689">Ribosomal protein</keyword>
<evidence type="ECO:0000256" key="14">
    <source>
        <dbReference type="ARBA" id="ARBA00071467"/>
    </source>
</evidence>
<dbReference type="GO" id="GO:0005840">
    <property type="term" value="C:ribosome"/>
    <property type="evidence" value="ECO:0007669"/>
    <property type="project" value="UniProtKB-KW"/>
</dbReference>
<dbReference type="EMBL" id="CAXITT010000003">
    <property type="protein sequence ID" value="CAL1526201.1"/>
    <property type="molecule type" value="Genomic_DNA"/>
</dbReference>
<dbReference type="InterPro" id="IPR004385">
    <property type="entry name" value="NDP_pyrophosphatase"/>
</dbReference>